<dbReference type="KEGG" id="aup:AsAng_0030990"/>
<dbReference type="EMBL" id="AP026867">
    <property type="protein sequence ID" value="BDS12378.1"/>
    <property type="molecule type" value="Genomic_DNA"/>
</dbReference>
<organism evidence="1 2">
    <name type="scientific">Aureispira anguillae</name>
    <dbReference type="NCBI Taxonomy" id="2864201"/>
    <lineage>
        <taxon>Bacteria</taxon>
        <taxon>Pseudomonadati</taxon>
        <taxon>Bacteroidota</taxon>
        <taxon>Saprospiria</taxon>
        <taxon>Saprospirales</taxon>
        <taxon>Saprospiraceae</taxon>
        <taxon>Aureispira</taxon>
    </lineage>
</organism>
<name>A0A915YG67_9BACT</name>
<dbReference type="Proteomes" id="UP001060919">
    <property type="component" value="Chromosome"/>
</dbReference>
<evidence type="ECO:0000313" key="1">
    <source>
        <dbReference type="EMBL" id="BDS12378.1"/>
    </source>
</evidence>
<sequence length="139" mass="15939">MNLPTLQQNLSNIIEDLLTDVADKNQLNPFDLSLTLSRIGEQAIGKVYTPDKICIHELKAAQMLEDIFHLQLQTVPTMLQNLVHQQIKGINIQDFILKALSNFSLMMRYNSNFELEFFKIDKEGTQPIDIDEFFATLAI</sequence>
<protein>
    <submittedName>
        <fullName evidence="1">Uncharacterized protein</fullName>
    </submittedName>
</protein>
<keyword evidence="2" id="KW-1185">Reference proteome</keyword>
<proteinExistence type="predicted"/>
<reference evidence="1" key="1">
    <citation type="submission" date="2022-09" db="EMBL/GenBank/DDBJ databases">
        <title>Aureispira anguillicida sp. nov., isolated from Leptocephalus of Japanese eel Anguilla japonica.</title>
        <authorList>
            <person name="Yuasa K."/>
            <person name="Mekata T."/>
            <person name="Ikunari K."/>
        </authorList>
    </citation>
    <scope>NUCLEOTIDE SEQUENCE</scope>
    <source>
        <strain evidence="1">EL160426</strain>
    </source>
</reference>
<dbReference type="AlphaFoldDB" id="A0A915YG67"/>
<dbReference type="RefSeq" id="WP_264793451.1">
    <property type="nucleotide sequence ID" value="NZ_AP026867.1"/>
</dbReference>
<gene>
    <name evidence="1" type="ORF">AsAng_0030990</name>
</gene>
<accession>A0A915YG67</accession>
<evidence type="ECO:0000313" key="2">
    <source>
        <dbReference type="Proteomes" id="UP001060919"/>
    </source>
</evidence>